<accession>A0A8X6VBP8</accession>
<reference evidence="2" key="1">
    <citation type="submission" date="2020-08" db="EMBL/GenBank/DDBJ databases">
        <title>Multicomponent nature underlies the extraordinary mechanical properties of spider dragline silk.</title>
        <authorList>
            <person name="Kono N."/>
            <person name="Nakamura H."/>
            <person name="Mori M."/>
            <person name="Yoshida Y."/>
            <person name="Ohtoshi R."/>
            <person name="Malay A.D."/>
            <person name="Moran D.A.P."/>
            <person name="Tomita M."/>
            <person name="Numata K."/>
            <person name="Arakawa K."/>
        </authorList>
    </citation>
    <scope>NUCLEOTIDE SEQUENCE</scope>
</reference>
<feature type="region of interest" description="Disordered" evidence="1">
    <location>
        <begin position="1"/>
        <end position="44"/>
    </location>
</feature>
<dbReference type="AlphaFoldDB" id="A0A8X6VBP8"/>
<evidence type="ECO:0000313" key="3">
    <source>
        <dbReference type="Proteomes" id="UP000887159"/>
    </source>
</evidence>
<sequence length="178" mass="19629">MASERADSDFADRIPLQASRDPRTGEAPPKWARSRNPSDPLHGAVRCDNLQSAARDFSSTIVMRLGRCAKERISLSRALGIPRTSHPADRRPEKGTLIAPLTSTYREFLVGGEQLQSPIPSTEKDCSGYRGRQAKVLSARCPLYCSARAVPDILGHHRPAIAPFRTASKKTFPLLLRK</sequence>
<proteinExistence type="predicted"/>
<dbReference type="Proteomes" id="UP000887159">
    <property type="component" value="Unassembled WGS sequence"/>
</dbReference>
<name>A0A8X6VBP8_TRICX</name>
<dbReference type="EMBL" id="BMAU01021232">
    <property type="protein sequence ID" value="GFY02048.1"/>
    <property type="molecule type" value="Genomic_DNA"/>
</dbReference>
<gene>
    <name evidence="2" type="ORF">TNCV_5099091</name>
</gene>
<evidence type="ECO:0000313" key="2">
    <source>
        <dbReference type="EMBL" id="GFY02048.1"/>
    </source>
</evidence>
<keyword evidence="3" id="KW-1185">Reference proteome</keyword>
<feature type="compositionally biased region" description="Basic and acidic residues" evidence="1">
    <location>
        <begin position="1"/>
        <end position="12"/>
    </location>
</feature>
<organism evidence="2 3">
    <name type="scientific">Trichonephila clavipes</name>
    <name type="common">Golden silk orbweaver</name>
    <name type="synonym">Nephila clavipes</name>
    <dbReference type="NCBI Taxonomy" id="2585209"/>
    <lineage>
        <taxon>Eukaryota</taxon>
        <taxon>Metazoa</taxon>
        <taxon>Ecdysozoa</taxon>
        <taxon>Arthropoda</taxon>
        <taxon>Chelicerata</taxon>
        <taxon>Arachnida</taxon>
        <taxon>Araneae</taxon>
        <taxon>Araneomorphae</taxon>
        <taxon>Entelegynae</taxon>
        <taxon>Araneoidea</taxon>
        <taxon>Nephilidae</taxon>
        <taxon>Trichonephila</taxon>
    </lineage>
</organism>
<comment type="caution">
    <text evidence="2">The sequence shown here is derived from an EMBL/GenBank/DDBJ whole genome shotgun (WGS) entry which is preliminary data.</text>
</comment>
<protein>
    <submittedName>
        <fullName evidence="2">Uncharacterized protein</fullName>
    </submittedName>
</protein>
<evidence type="ECO:0000256" key="1">
    <source>
        <dbReference type="SAM" id="MobiDB-lite"/>
    </source>
</evidence>